<dbReference type="RefSeq" id="WP_125094197.1">
    <property type="nucleotide sequence ID" value="NZ_RRUE01000001.1"/>
</dbReference>
<keyword evidence="2" id="KW-0863">Zinc-finger</keyword>
<evidence type="ECO:0000313" key="2">
    <source>
        <dbReference type="EMBL" id="RRN44774.1"/>
    </source>
</evidence>
<dbReference type="Pfam" id="PF10276">
    <property type="entry name" value="zf-CHCC"/>
    <property type="match status" value="1"/>
</dbReference>
<comment type="caution">
    <text evidence="2">The sequence shown here is derived from an EMBL/GenBank/DDBJ whole genome shotgun (WGS) entry which is preliminary data.</text>
</comment>
<dbReference type="Proteomes" id="UP000270261">
    <property type="component" value="Unassembled WGS sequence"/>
</dbReference>
<name>A0A3R8LN03_9BURK</name>
<feature type="domain" description="Zinc finger CHCC-type" evidence="1">
    <location>
        <begin position="32"/>
        <end position="55"/>
    </location>
</feature>
<dbReference type="EMBL" id="RRUE01000001">
    <property type="protein sequence ID" value="RRN44774.1"/>
    <property type="molecule type" value="Genomic_DNA"/>
</dbReference>
<protein>
    <submittedName>
        <fullName evidence="2">Zinc-finger domain-containing protein</fullName>
    </submittedName>
</protein>
<proteinExistence type="predicted"/>
<keyword evidence="2" id="KW-0479">Metal-binding</keyword>
<dbReference type="GO" id="GO:0008270">
    <property type="term" value="F:zinc ion binding"/>
    <property type="evidence" value="ECO:0007669"/>
    <property type="project" value="UniProtKB-KW"/>
</dbReference>
<dbReference type="AlphaFoldDB" id="A0A3R8LN03"/>
<organism evidence="2 3">
    <name type="scientific">Lautropia dentalis</name>
    <dbReference type="NCBI Taxonomy" id="2490857"/>
    <lineage>
        <taxon>Bacteria</taxon>
        <taxon>Pseudomonadati</taxon>
        <taxon>Pseudomonadota</taxon>
        <taxon>Betaproteobacteria</taxon>
        <taxon>Burkholderiales</taxon>
        <taxon>Burkholderiaceae</taxon>
        <taxon>Lautropia</taxon>
    </lineage>
</organism>
<keyword evidence="2" id="KW-0862">Zinc</keyword>
<dbReference type="InterPro" id="IPR019401">
    <property type="entry name" value="Znf_CHCC"/>
</dbReference>
<reference evidence="2 3" key="1">
    <citation type="submission" date="2018-11" db="EMBL/GenBank/DDBJ databases">
        <title>Genome sequencing of Lautropia sp. KCOM 2505 (= ChDC F240).</title>
        <authorList>
            <person name="Kook J.-K."/>
            <person name="Park S.-N."/>
            <person name="Lim Y.K."/>
        </authorList>
    </citation>
    <scope>NUCLEOTIDE SEQUENCE [LARGE SCALE GENOMIC DNA]</scope>
    <source>
        <strain evidence="2 3">KCOM 2505</strain>
    </source>
</reference>
<evidence type="ECO:0000313" key="3">
    <source>
        <dbReference type="Proteomes" id="UP000270261"/>
    </source>
</evidence>
<dbReference type="Gene3D" id="2.60.260.40">
    <property type="entry name" value="q5lls5 like domains"/>
    <property type="match status" value="1"/>
</dbReference>
<keyword evidence="3" id="KW-1185">Reference proteome</keyword>
<gene>
    <name evidence="2" type="ORF">EHV23_00285</name>
</gene>
<evidence type="ECO:0000259" key="1">
    <source>
        <dbReference type="Pfam" id="PF10276"/>
    </source>
</evidence>
<sequence>MNQPSSQNVAVELDASDLPLFCPNPHMTLRTAHPRVFLDIAHEGQARCPYCSTLYKLKPGTKLPAGH</sequence>
<accession>A0A3R8LN03</accession>
<dbReference type="OrthoDB" id="9806844at2"/>